<feature type="transmembrane region" description="Helical" evidence="6">
    <location>
        <begin position="54"/>
        <end position="71"/>
    </location>
</feature>
<evidence type="ECO:0000256" key="6">
    <source>
        <dbReference type="SAM" id="Phobius"/>
    </source>
</evidence>
<evidence type="ECO:0000256" key="5">
    <source>
        <dbReference type="ARBA" id="ARBA00023012"/>
    </source>
</evidence>
<dbReference type="Proteomes" id="UP000562124">
    <property type="component" value="Unassembled WGS sequence"/>
</dbReference>
<keyword evidence="8" id="KW-0067">ATP-binding</keyword>
<dbReference type="InterPro" id="IPR036890">
    <property type="entry name" value="HATPase_C_sf"/>
</dbReference>
<organism evidence="8 9">
    <name type="scientific">Cellulomonas fimi</name>
    <dbReference type="NCBI Taxonomy" id="1708"/>
    <lineage>
        <taxon>Bacteria</taxon>
        <taxon>Bacillati</taxon>
        <taxon>Actinomycetota</taxon>
        <taxon>Actinomycetes</taxon>
        <taxon>Micrococcales</taxon>
        <taxon>Cellulomonadaceae</taxon>
        <taxon>Cellulomonas</taxon>
    </lineage>
</organism>
<keyword evidence="5" id="KW-0902">Two-component regulatory system</keyword>
<dbReference type="AlphaFoldDB" id="A0A7Y0QHM0"/>
<evidence type="ECO:0000256" key="2">
    <source>
        <dbReference type="ARBA" id="ARBA00012438"/>
    </source>
</evidence>
<dbReference type="InterPro" id="IPR050482">
    <property type="entry name" value="Sensor_HK_TwoCompSys"/>
</dbReference>
<dbReference type="PANTHER" id="PTHR24421:SF10">
    <property type="entry name" value="NITRATE_NITRITE SENSOR PROTEIN NARQ"/>
    <property type="match status" value="1"/>
</dbReference>
<keyword evidence="6" id="KW-0472">Membrane</keyword>
<comment type="caution">
    <text evidence="8">The sequence shown here is derived from an EMBL/GenBank/DDBJ whole genome shotgun (WGS) entry which is preliminary data.</text>
</comment>
<feature type="domain" description="Histidine kinase/HSP90-like ATPase" evidence="7">
    <location>
        <begin position="284"/>
        <end position="376"/>
    </location>
</feature>
<keyword evidence="4" id="KW-0418">Kinase</keyword>
<reference evidence="8 9" key="1">
    <citation type="submission" date="2020-04" db="EMBL/GenBank/DDBJ databases">
        <title>Sequencing and Assembly of C. fimi.</title>
        <authorList>
            <person name="Ramsey A.R."/>
        </authorList>
    </citation>
    <scope>NUCLEOTIDE SEQUENCE [LARGE SCALE GENOMIC DNA]</scope>
    <source>
        <strain evidence="8 9">SB</strain>
    </source>
</reference>
<dbReference type="GO" id="GO:0005524">
    <property type="term" value="F:ATP binding"/>
    <property type="evidence" value="ECO:0007669"/>
    <property type="project" value="UniProtKB-KW"/>
</dbReference>
<keyword evidence="3" id="KW-0808">Transferase</keyword>
<evidence type="ECO:0000259" key="7">
    <source>
        <dbReference type="SMART" id="SM00387"/>
    </source>
</evidence>
<accession>A0A7Y0QHM0</accession>
<dbReference type="InterPro" id="IPR003594">
    <property type="entry name" value="HATPase_dom"/>
</dbReference>
<keyword evidence="6" id="KW-0812">Transmembrane</keyword>
<gene>
    <name evidence="8" type="ORF">HIR71_08810</name>
</gene>
<dbReference type="Gene3D" id="3.30.565.10">
    <property type="entry name" value="Histidine kinase-like ATPase, C-terminal domain"/>
    <property type="match status" value="1"/>
</dbReference>
<feature type="transmembrane region" description="Helical" evidence="6">
    <location>
        <begin position="116"/>
        <end position="137"/>
    </location>
</feature>
<dbReference type="EMBL" id="JABCJJ010000011">
    <property type="protein sequence ID" value="NMR20313.1"/>
    <property type="molecule type" value="Genomic_DNA"/>
</dbReference>
<dbReference type="SMART" id="SM00387">
    <property type="entry name" value="HATPase_c"/>
    <property type="match status" value="1"/>
</dbReference>
<protein>
    <recommendedName>
        <fullName evidence="2">histidine kinase</fullName>
        <ecNumber evidence="2">2.7.13.3</ecNumber>
    </recommendedName>
</protein>
<keyword evidence="8" id="KW-0547">Nucleotide-binding</keyword>
<keyword evidence="6" id="KW-1133">Transmembrane helix</keyword>
<dbReference type="GO" id="GO:0004673">
    <property type="term" value="F:protein histidine kinase activity"/>
    <property type="evidence" value="ECO:0007669"/>
    <property type="project" value="UniProtKB-EC"/>
</dbReference>
<name>A0A7Y0QHM0_CELFI</name>
<sequence length="391" mass="40915">MRDTRHDVVGDRRALLLGAGVVCALFAVGAAAQTAWVYGQVLPDGPGAPFLDRLLANAVAVVVDLVVLVALRTEVRRRAWERGSALLVAAVVAAGARVAVQLAVGVHEPAATREVLVELVSGLLAAGAANVLGLALLTSRQRLRRQVLATAASRTQIRLALDALQHEEVRVRREVAEGLHGSLQQRLVIVTARVQALADRLSDGPATPADVAELRAVARTLEQAREGDVREMSRMLYPEGLEVGMVPAVRSLLGRLPASIATRLVVADPVRRLDDPASPALSRSERLLAVRIVEEGVTNALRHGGAGSLEVTLGLERGGLRLTVRDDGVGLDPERAAEPSGTARLGDRLELVGGSLELRPGSPGGAVLTAWLPVTADAEDGVTAGVTAAGR</sequence>
<evidence type="ECO:0000256" key="4">
    <source>
        <dbReference type="ARBA" id="ARBA00022777"/>
    </source>
</evidence>
<evidence type="ECO:0000256" key="1">
    <source>
        <dbReference type="ARBA" id="ARBA00000085"/>
    </source>
</evidence>
<dbReference type="GO" id="GO:0000160">
    <property type="term" value="P:phosphorelay signal transduction system"/>
    <property type="evidence" value="ECO:0007669"/>
    <property type="project" value="UniProtKB-KW"/>
</dbReference>
<keyword evidence="9" id="KW-1185">Reference proteome</keyword>
<dbReference type="RefSeq" id="WP_169324694.1">
    <property type="nucleotide sequence ID" value="NZ_JABCJJ010000011.1"/>
</dbReference>
<proteinExistence type="predicted"/>
<feature type="transmembrane region" description="Helical" evidence="6">
    <location>
        <begin position="83"/>
        <end position="104"/>
    </location>
</feature>
<evidence type="ECO:0000313" key="8">
    <source>
        <dbReference type="EMBL" id="NMR20313.1"/>
    </source>
</evidence>
<evidence type="ECO:0000313" key="9">
    <source>
        <dbReference type="Proteomes" id="UP000562124"/>
    </source>
</evidence>
<dbReference type="PANTHER" id="PTHR24421">
    <property type="entry name" value="NITRATE/NITRITE SENSOR PROTEIN NARX-RELATED"/>
    <property type="match status" value="1"/>
</dbReference>
<dbReference type="Pfam" id="PF02518">
    <property type="entry name" value="HATPase_c"/>
    <property type="match status" value="1"/>
</dbReference>
<evidence type="ECO:0000256" key="3">
    <source>
        <dbReference type="ARBA" id="ARBA00022679"/>
    </source>
</evidence>
<dbReference type="SUPFAM" id="SSF55874">
    <property type="entry name" value="ATPase domain of HSP90 chaperone/DNA topoisomerase II/histidine kinase"/>
    <property type="match status" value="1"/>
</dbReference>
<dbReference type="CDD" id="cd16917">
    <property type="entry name" value="HATPase_UhpB-NarQ-NarX-like"/>
    <property type="match status" value="1"/>
</dbReference>
<comment type="catalytic activity">
    <reaction evidence="1">
        <text>ATP + protein L-histidine = ADP + protein N-phospho-L-histidine.</text>
        <dbReference type="EC" id="2.7.13.3"/>
    </reaction>
</comment>
<dbReference type="EC" id="2.7.13.3" evidence="2"/>